<dbReference type="InterPro" id="IPR016454">
    <property type="entry name" value="Cysteine_dSase"/>
</dbReference>
<keyword evidence="4 12" id="KW-0808">Transferase</keyword>
<dbReference type="GO" id="GO:0051536">
    <property type="term" value="F:iron-sulfur cluster binding"/>
    <property type="evidence" value="ECO:0007669"/>
    <property type="project" value="UniProtKB-KW"/>
</dbReference>
<gene>
    <name evidence="12" type="primary">nifS</name>
    <name evidence="12" type="ORF">HALO32_00021</name>
</gene>
<proteinExistence type="inferred from homology"/>
<dbReference type="Gene3D" id="3.40.640.10">
    <property type="entry name" value="Type I PLP-dependent aspartate aminotransferase-like (Major domain)"/>
    <property type="match status" value="1"/>
</dbReference>
<dbReference type="InterPro" id="IPR000192">
    <property type="entry name" value="Aminotrans_V_dom"/>
</dbReference>
<evidence type="ECO:0000256" key="8">
    <source>
        <dbReference type="ARBA" id="ARBA00023014"/>
    </source>
</evidence>
<dbReference type="InterPro" id="IPR020578">
    <property type="entry name" value="Aminotrans_V_PyrdxlP_BS"/>
</dbReference>
<dbReference type="PROSITE" id="PS00595">
    <property type="entry name" value="AA_TRANSFER_CLASS_5"/>
    <property type="match status" value="1"/>
</dbReference>
<dbReference type="EMBL" id="CABVOU010000014">
    <property type="protein sequence ID" value="VVZ93972.1"/>
    <property type="molecule type" value="Genomic_DNA"/>
</dbReference>
<keyword evidence="7" id="KW-0408">Iron</keyword>
<evidence type="ECO:0000313" key="13">
    <source>
        <dbReference type="Proteomes" id="UP000326725"/>
    </source>
</evidence>
<name>A0A5K1I479_9GAMM</name>
<keyword evidence="6" id="KW-0663">Pyridoxal phosphate</keyword>
<accession>A0A5K1I479</accession>
<sequence length="377" mass="38927">MPVYLDHNATTPVAGPVVAAMARALEACYGNPSSPYRQGQEAAAQLSTARESVARLIGANVDSLVMTGCATEANNLALLGVAAAAPANRRHLVVSAVEHPAVMEPARHLETQGWELSVVPVDAAGRVAVDEVMATVRPDTALVSIMLANNEVGTLQPLAEIAARLAGSATLLHTDAAQAVGKVPVDVDALGVDLLTLAGHKFQASKGIGALHVRSGTPIRRILFGAGHEHGLRPGTENVPAIVGLGAAAELAAQRLATGVGELQARRDRLHEHLRQGIPGLALNGHETYRLPNTLNVSFPGVEGRALLKAVEQAVAASVGSACHADQAAPSGVLGAMGLTTERALGAVRLSVGWETPLEDIDRAAECLIQAWQGRSA</sequence>
<evidence type="ECO:0000256" key="1">
    <source>
        <dbReference type="ARBA" id="ARBA00001933"/>
    </source>
</evidence>
<keyword evidence="13" id="KW-1185">Reference proteome</keyword>
<evidence type="ECO:0000256" key="6">
    <source>
        <dbReference type="ARBA" id="ARBA00022898"/>
    </source>
</evidence>
<evidence type="ECO:0000256" key="10">
    <source>
        <dbReference type="RuleBase" id="RU004504"/>
    </source>
</evidence>
<dbReference type="InterPro" id="IPR015424">
    <property type="entry name" value="PyrdxlP-dep_Trfase"/>
</dbReference>
<dbReference type="PANTHER" id="PTHR11601:SF34">
    <property type="entry name" value="CYSTEINE DESULFURASE"/>
    <property type="match status" value="1"/>
</dbReference>
<keyword evidence="8" id="KW-0411">Iron-sulfur</keyword>
<evidence type="ECO:0000259" key="11">
    <source>
        <dbReference type="Pfam" id="PF00266"/>
    </source>
</evidence>
<feature type="domain" description="Aminotransferase class V" evidence="11">
    <location>
        <begin position="3"/>
        <end position="363"/>
    </location>
</feature>
<evidence type="ECO:0000256" key="4">
    <source>
        <dbReference type="ARBA" id="ARBA00022679"/>
    </source>
</evidence>
<dbReference type="EC" id="2.8.1.7" evidence="3"/>
<dbReference type="RefSeq" id="WP_151441928.1">
    <property type="nucleotide sequence ID" value="NZ_CABVOU010000014.1"/>
</dbReference>
<dbReference type="AlphaFoldDB" id="A0A5K1I479"/>
<evidence type="ECO:0000313" key="12">
    <source>
        <dbReference type="EMBL" id="VVZ93972.1"/>
    </source>
</evidence>
<dbReference type="GO" id="GO:0031071">
    <property type="term" value="F:cysteine desulfurase activity"/>
    <property type="evidence" value="ECO:0007669"/>
    <property type="project" value="UniProtKB-EC"/>
</dbReference>
<dbReference type="InterPro" id="IPR015422">
    <property type="entry name" value="PyrdxlP-dep_Trfase_small"/>
</dbReference>
<evidence type="ECO:0000256" key="3">
    <source>
        <dbReference type="ARBA" id="ARBA00012239"/>
    </source>
</evidence>
<comment type="similarity">
    <text evidence="2">Belongs to the class-V pyridoxal-phosphate-dependent aminotransferase family. NifS/IscS subfamily.</text>
</comment>
<reference evidence="12 13" key="1">
    <citation type="submission" date="2019-09" db="EMBL/GenBank/DDBJ databases">
        <authorList>
            <person name="Criscuolo A."/>
        </authorList>
    </citation>
    <scope>NUCLEOTIDE SEQUENCE [LARGE SCALE GENOMIC DNA]</scope>
    <source>
        <strain evidence="13">3(2)</strain>
    </source>
</reference>
<keyword evidence="5" id="KW-0479">Metal-binding</keyword>
<protein>
    <recommendedName>
        <fullName evidence="3">cysteine desulfurase</fullName>
        <ecNumber evidence="3">2.8.1.7</ecNumber>
    </recommendedName>
</protein>
<dbReference type="GO" id="GO:0046872">
    <property type="term" value="F:metal ion binding"/>
    <property type="evidence" value="ECO:0007669"/>
    <property type="project" value="UniProtKB-KW"/>
</dbReference>
<dbReference type="Pfam" id="PF00266">
    <property type="entry name" value="Aminotran_5"/>
    <property type="match status" value="1"/>
</dbReference>
<dbReference type="Gene3D" id="1.10.260.50">
    <property type="match status" value="1"/>
</dbReference>
<evidence type="ECO:0000256" key="7">
    <source>
        <dbReference type="ARBA" id="ARBA00023004"/>
    </source>
</evidence>
<dbReference type="PIRSF" id="PIRSF005572">
    <property type="entry name" value="NifS"/>
    <property type="match status" value="1"/>
</dbReference>
<dbReference type="PANTHER" id="PTHR11601">
    <property type="entry name" value="CYSTEINE DESULFURYLASE FAMILY MEMBER"/>
    <property type="match status" value="1"/>
</dbReference>
<evidence type="ECO:0000256" key="9">
    <source>
        <dbReference type="ARBA" id="ARBA00050776"/>
    </source>
</evidence>
<organism evidence="12 13">
    <name type="scientific">Halomonas lysinitropha</name>
    <dbReference type="NCBI Taxonomy" id="2607506"/>
    <lineage>
        <taxon>Bacteria</taxon>
        <taxon>Pseudomonadati</taxon>
        <taxon>Pseudomonadota</taxon>
        <taxon>Gammaproteobacteria</taxon>
        <taxon>Oceanospirillales</taxon>
        <taxon>Halomonadaceae</taxon>
        <taxon>Halomonas</taxon>
    </lineage>
</organism>
<dbReference type="SUPFAM" id="SSF53383">
    <property type="entry name" value="PLP-dependent transferases"/>
    <property type="match status" value="1"/>
</dbReference>
<dbReference type="Gene3D" id="3.90.1150.10">
    <property type="entry name" value="Aspartate Aminotransferase, domain 1"/>
    <property type="match status" value="1"/>
</dbReference>
<dbReference type="Proteomes" id="UP000326725">
    <property type="component" value="Unassembled WGS sequence"/>
</dbReference>
<dbReference type="InterPro" id="IPR015421">
    <property type="entry name" value="PyrdxlP-dep_Trfase_major"/>
</dbReference>
<comment type="catalytic activity">
    <reaction evidence="9">
        <text>(sulfur carrier)-H + L-cysteine = (sulfur carrier)-SH + L-alanine</text>
        <dbReference type="Rhea" id="RHEA:43892"/>
        <dbReference type="Rhea" id="RHEA-COMP:14737"/>
        <dbReference type="Rhea" id="RHEA-COMP:14739"/>
        <dbReference type="ChEBI" id="CHEBI:29917"/>
        <dbReference type="ChEBI" id="CHEBI:35235"/>
        <dbReference type="ChEBI" id="CHEBI:57972"/>
        <dbReference type="ChEBI" id="CHEBI:64428"/>
        <dbReference type="EC" id="2.8.1.7"/>
    </reaction>
</comment>
<comment type="cofactor">
    <cofactor evidence="1 10">
        <name>pyridoxal 5'-phosphate</name>
        <dbReference type="ChEBI" id="CHEBI:597326"/>
    </cofactor>
</comment>
<evidence type="ECO:0000256" key="2">
    <source>
        <dbReference type="ARBA" id="ARBA00006490"/>
    </source>
</evidence>
<evidence type="ECO:0000256" key="5">
    <source>
        <dbReference type="ARBA" id="ARBA00022723"/>
    </source>
</evidence>